<evidence type="ECO:0000256" key="7">
    <source>
        <dbReference type="SAM" id="Phobius"/>
    </source>
</evidence>
<keyword evidence="5 7" id="KW-1133">Transmembrane helix</keyword>
<dbReference type="InterPro" id="IPR017475">
    <property type="entry name" value="EPS_sugar_tfrase"/>
</dbReference>
<dbReference type="PATRIC" id="fig|82380.11.peg.1589"/>
<evidence type="ECO:0000256" key="1">
    <source>
        <dbReference type="ARBA" id="ARBA00004141"/>
    </source>
</evidence>
<dbReference type="EC" id="2.7.8.31" evidence="9"/>
<feature type="transmembrane region" description="Helical" evidence="7">
    <location>
        <begin position="123"/>
        <end position="147"/>
    </location>
</feature>
<dbReference type="Pfam" id="PF02397">
    <property type="entry name" value="Bac_transf"/>
    <property type="match status" value="1"/>
</dbReference>
<evidence type="ECO:0000256" key="6">
    <source>
        <dbReference type="ARBA" id="ARBA00023136"/>
    </source>
</evidence>
<dbReference type="AlphaFoldDB" id="A0A0F0L8S0"/>
<comment type="caution">
    <text evidence="9">The sequence shown here is derived from an EMBL/GenBank/DDBJ whole genome shotgun (WGS) entry which is preliminary data.</text>
</comment>
<evidence type="ECO:0000256" key="2">
    <source>
        <dbReference type="ARBA" id="ARBA00006464"/>
    </source>
</evidence>
<dbReference type="Proteomes" id="UP000033640">
    <property type="component" value="Unassembled WGS sequence"/>
</dbReference>
<evidence type="ECO:0000313" key="9">
    <source>
        <dbReference type="EMBL" id="KJL29533.1"/>
    </source>
</evidence>
<gene>
    <name evidence="9" type="primary">wcaJ</name>
    <name evidence="9" type="ORF">RS83_01550</name>
</gene>
<sequence>MSAVSAVSKPCGTAIANPWCGITEGAAETRGVGNADERRERLFAVWGKNWGTHVALGNSAYINGFRGLGMTSVEDALSIARTGTGFLPVAAPRATKSVTRTVVTPRASATLERRRQWERRYRMRLRITDAAVILFAVGLTAAVQLIFDVAPTEVLRGGIPLAAVWYLMLSALHTRDAALFRASATEYRGVVHASGLAFGIIAIVAVLLNWESMQLTLLLGLPLGVLTLLVTRWAWRHWLQAQRSHGRFASRTLVVGNRDDVEYVVSKLHPIGASGYQVVGATLLDGNAREVEIGAATFPVLGNVNTVSTVAAELGADTIIVASRPEGDPEFVKQLSWQLEGTAAELVLSSRLTDVAGPRISFAPVEGLPLIQVQIPTYEGGQHLLKRALDIAVATLALIPIALIAPLLALLIKLDSPGSIFFFQERVGRDGRRFKMVKFRSMKTDAEQQLAALKAENQGAGLLFKMKNDPRVTRVGRVLRKLSLDELPQFWNVLIGDMSVVGPRPPLPSEVTAYDGTVFRRLYIKPGITGLWQVSGRSDLSWDESVRLDLRYVENWSVMNDLQIMWRTAKVMVQPSGAY</sequence>
<comment type="similarity">
    <text evidence="2">Belongs to the bacterial sugar transferase family.</text>
</comment>
<keyword evidence="3 9" id="KW-0808">Transferase</keyword>
<protein>
    <submittedName>
        <fullName evidence="9">UDP-glucose:undecaprenyl-phosphate glucose-1-phosphate transferase</fullName>
        <ecNumber evidence="9">2.7.8.31</ecNumber>
    </submittedName>
</protein>
<dbReference type="PANTHER" id="PTHR30576">
    <property type="entry name" value="COLANIC BIOSYNTHESIS UDP-GLUCOSE LIPID CARRIER TRANSFERASE"/>
    <property type="match status" value="1"/>
</dbReference>
<dbReference type="PANTHER" id="PTHR30576:SF10">
    <property type="entry name" value="SLL5057 PROTEIN"/>
    <property type="match status" value="1"/>
</dbReference>
<evidence type="ECO:0000256" key="4">
    <source>
        <dbReference type="ARBA" id="ARBA00022692"/>
    </source>
</evidence>
<feature type="transmembrane region" description="Helical" evidence="7">
    <location>
        <begin position="216"/>
        <end position="235"/>
    </location>
</feature>
<evidence type="ECO:0000313" key="10">
    <source>
        <dbReference type="Proteomes" id="UP000033640"/>
    </source>
</evidence>
<organism evidence="9 10">
    <name type="scientific">Microbacterium oxydans</name>
    <dbReference type="NCBI Taxonomy" id="82380"/>
    <lineage>
        <taxon>Bacteria</taxon>
        <taxon>Bacillati</taxon>
        <taxon>Actinomycetota</taxon>
        <taxon>Actinomycetes</taxon>
        <taxon>Micrococcales</taxon>
        <taxon>Microbacteriaceae</taxon>
        <taxon>Microbacterium</taxon>
    </lineage>
</organism>
<dbReference type="InterPro" id="IPR003362">
    <property type="entry name" value="Bact_transf"/>
</dbReference>
<feature type="transmembrane region" description="Helical" evidence="7">
    <location>
        <begin position="159"/>
        <end position="178"/>
    </location>
</feature>
<evidence type="ECO:0000256" key="5">
    <source>
        <dbReference type="ARBA" id="ARBA00022989"/>
    </source>
</evidence>
<evidence type="ECO:0000256" key="3">
    <source>
        <dbReference type="ARBA" id="ARBA00022679"/>
    </source>
</evidence>
<dbReference type="GO" id="GO:0016020">
    <property type="term" value="C:membrane"/>
    <property type="evidence" value="ECO:0007669"/>
    <property type="project" value="UniProtKB-SubCell"/>
</dbReference>
<keyword evidence="4 7" id="KW-0812">Transmembrane</keyword>
<evidence type="ECO:0000259" key="8">
    <source>
        <dbReference type="Pfam" id="PF02397"/>
    </source>
</evidence>
<name>A0A0F0L8S0_9MICO</name>
<dbReference type="NCBIfam" id="TIGR03025">
    <property type="entry name" value="EPS_sugtrans"/>
    <property type="match status" value="1"/>
</dbReference>
<accession>A0A0F0L8S0</accession>
<keyword evidence="6 7" id="KW-0472">Membrane</keyword>
<dbReference type="GO" id="GO:0089702">
    <property type="term" value="F:undecaprenyl-phosphate glucose phosphotransferase activity"/>
    <property type="evidence" value="ECO:0007669"/>
    <property type="project" value="UniProtKB-EC"/>
</dbReference>
<feature type="transmembrane region" description="Helical" evidence="7">
    <location>
        <begin position="391"/>
        <end position="412"/>
    </location>
</feature>
<comment type="subcellular location">
    <subcellularLocation>
        <location evidence="1">Membrane</location>
        <topology evidence="1">Multi-pass membrane protein</topology>
    </subcellularLocation>
</comment>
<proteinExistence type="inferred from homology"/>
<feature type="domain" description="Bacterial sugar transferase" evidence="8">
    <location>
        <begin position="386"/>
        <end position="573"/>
    </location>
</feature>
<dbReference type="EMBL" id="JYIW01000023">
    <property type="protein sequence ID" value="KJL29533.1"/>
    <property type="molecule type" value="Genomic_DNA"/>
</dbReference>
<feature type="transmembrane region" description="Helical" evidence="7">
    <location>
        <begin position="190"/>
        <end position="210"/>
    </location>
</feature>
<reference evidence="9 10" key="1">
    <citation type="submission" date="2015-02" db="EMBL/GenBank/DDBJ databases">
        <title>Draft genome sequences of ten Microbacterium spp. with emphasis on heavy metal contaminated environments.</title>
        <authorList>
            <person name="Corretto E."/>
        </authorList>
    </citation>
    <scope>NUCLEOTIDE SEQUENCE [LARGE SCALE GENOMIC DNA]</scope>
    <source>
        <strain evidence="9 10">BEL4b</strain>
    </source>
</reference>